<dbReference type="GO" id="GO:0005762">
    <property type="term" value="C:mitochondrial large ribosomal subunit"/>
    <property type="evidence" value="ECO:0007669"/>
    <property type="project" value="TreeGrafter"/>
</dbReference>
<reference evidence="7" key="1">
    <citation type="submission" date="2022-11" db="UniProtKB">
        <authorList>
            <consortium name="WormBaseParasite"/>
        </authorList>
    </citation>
    <scope>IDENTIFICATION</scope>
</reference>
<comment type="similarity">
    <text evidence="1">Belongs to the bacterial ribosomal protein bL17 family.</text>
</comment>
<dbReference type="InterPro" id="IPR000456">
    <property type="entry name" value="Ribosomal_bL17"/>
</dbReference>
<dbReference type="Pfam" id="PF01196">
    <property type="entry name" value="Ribosomal_L17"/>
    <property type="match status" value="1"/>
</dbReference>
<organism evidence="6 7">
    <name type="scientific">Acrobeloides nanus</name>
    <dbReference type="NCBI Taxonomy" id="290746"/>
    <lineage>
        <taxon>Eukaryota</taxon>
        <taxon>Metazoa</taxon>
        <taxon>Ecdysozoa</taxon>
        <taxon>Nematoda</taxon>
        <taxon>Chromadorea</taxon>
        <taxon>Rhabditida</taxon>
        <taxon>Tylenchina</taxon>
        <taxon>Cephalobomorpha</taxon>
        <taxon>Cephaloboidea</taxon>
        <taxon>Cephalobidae</taxon>
        <taxon>Acrobeloides</taxon>
    </lineage>
</organism>
<keyword evidence="6" id="KW-1185">Reference proteome</keyword>
<name>A0A914CJV4_9BILA</name>
<dbReference type="AlphaFoldDB" id="A0A914CJV4"/>
<evidence type="ECO:0000313" key="7">
    <source>
        <dbReference type="WBParaSite" id="ACRNAN_scaffold11116.g7212.t1"/>
    </source>
</evidence>
<sequence length="198" mass="23364">MSHRIIPTLPRIKATVGHIPQRLKIPNVPTQRARLEVLRQIATRLVREERCELKFNRAEEARPYVERLIQLAVFRGKDDAYAMEMMNWWLLEKDLITKMFQLLVPRFEKMPHDEPYTSIYRLPNMRLPSLSLNGSKKYKQYEIAVLELKGNPFPSIQPLEEERLAQLKKMSLEFVGANDLKNKKVEQIPKKNKVSKEK</sequence>
<dbReference type="PANTHER" id="PTHR14413:SF16">
    <property type="entry name" value="LARGE RIBOSOMAL SUBUNIT PROTEIN BL17M"/>
    <property type="match status" value="1"/>
</dbReference>
<evidence type="ECO:0000256" key="5">
    <source>
        <dbReference type="ARBA" id="ARBA00035413"/>
    </source>
</evidence>
<dbReference type="PANTHER" id="PTHR14413">
    <property type="entry name" value="RIBOSOMAL PROTEIN L17"/>
    <property type="match status" value="1"/>
</dbReference>
<evidence type="ECO:0000256" key="1">
    <source>
        <dbReference type="ARBA" id="ARBA00008777"/>
    </source>
</evidence>
<keyword evidence="2" id="KW-0689">Ribosomal protein</keyword>
<proteinExistence type="inferred from homology"/>
<dbReference type="WBParaSite" id="ACRNAN_scaffold11116.g7212.t1">
    <property type="protein sequence ID" value="ACRNAN_scaffold11116.g7212.t1"/>
    <property type="gene ID" value="ACRNAN_scaffold11116.g7212"/>
</dbReference>
<accession>A0A914CJV4</accession>
<evidence type="ECO:0000256" key="2">
    <source>
        <dbReference type="ARBA" id="ARBA00022980"/>
    </source>
</evidence>
<dbReference type="InterPro" id="IPR036373">
    <property type="entry name" value="Ribosomal_bL17_sf"/>
</dbReference>
<evidence type="ECO:0000313" key="6">
    <source>
        <dbReference type="Proteomes" id="UP000887540"/>
    </source>
</evidence>
<dbReference type="GO" id="GO:0003735">
    <property type="term" value="F:structural constituent of ribosome"/>
    <property type="evidence" value="ECO:0007669"/>
    <property type="project" value="InterPro"/>
</dbReference>
<evidence type="ECO:0000256" key="4">
    <source>
        <dbReference type="ARBA" id="ARBA00035290"/>
    </source>
</evidence>
<dbReference type="SUPFAM" id="SSF64263">
    <property type="entry name" value="Prokaryotic ribosomal protein L17"/>
    <property type="match status" value="1"/>
</dbReference>
<dbReference type="Proteomes" id="UP000887540">
    <property type="component" value="Unplaced"/>
</dbReference>
<keyword evidence="3" id="KW-0687">Ribonucleoprotein</keyword>
<evidence type="ECO:0000256" key="3">
    <source>
        <dbReference type="ARBA" id="ARBA00023274"/>
    </source>
</evidence>
<protein>
    <recommendedName>
        <fullName evidence="4">Large ribosomal subunit protein bL17m</fullName>
    </recommendedName>
    <alternativeName>
        <fullName evidence="5">39S ribosomal protein L17, mitochondrial</fullName>
    </alternativeName>
</protein>
<dbReference type="GO" id="GO:0006412">
    <property type="term" value="P:translation"/>
    <property type="evidence" value="ECO:0007669"/>
    <property type="project" value="InterPro"/>
</dbReference>
<dbReference type="Gene3D" id="3.90.1030.10">
    <property type="entry name" value="Ribosomal protein L17"/>
    <property type="match status" value="1"/>
</dbReference>
<dbReference type="FunFam" id="3.90.1030.10:FF:000015">
    <property type="entry name" value="Mitochondrial Ribosomal Protein, Large"/>
    <property type="match status" value="1"/>
</dbReference>